<proteinExistence type="predicted"/>
<sequence>MTPFKALYGFNPSQLPILPLSDISVGSVANKFTTRQNVNALLWETLSQAQNKMKHQCNKKRIERSFEVGDWVYHKLQPYRQTSVAVRKSLKFSAKYYGPYKVVAKVGTVAYKLELPASSSVHPVFHVSLLKKKFEDNITPIQELPVTEEDSTWIVAPKSLLKTRTVIRGDMPVLQGLIK</sequence>
<organism evidence="1 2">
    <name type="scientific">Manihot esculenta</name>
    <name type="common">Cassava</name>
    <name type="synonym">Jatropha manihot</name>
    <dbReference type="NCBI Taxonomy" id="3983"/>
    <lineage>
        <taxon>Eukaryota</taxon>
        <taxon>Viridiplantae</taxon>
        <taxon>Streptophyta</taxon>
        <taxon>Embryophyta</taxon>
        <taxon>Tracheophyta</taxon>
        <taxon>Spermatophyta</taxon>
        <taxon>Magnoliopsida</taxon>
        <taxon>eudicotyledons</taxon>
        <taxon>Gunneridae</taxon>
        <taxon>Pentapetalae</taxon>
        <taxon>rosids</taxon>
        <taxon>fabids</taxon>
        <taxon>Malpighiales</taxon>
        <taxon>Euphorbiaceae</taxon>
        <taxon>Crotonoideae</taxon>
        <taxon>Manihoteae</taxon>
        <taxon>Manihot</taxon>
    </lineage>
</organism>
<comment type="caution">
    <text evidence="1">The sequence shown here is derived from an EMBL/GenBank/DDBJ whole genome shotgun (WGS) entry which is preliminary data.</text>
</comment>
<keyword evidence="2" id="KW-1185">Reference proteome</keyword>
<evidence type="ECO:0000313" key="2">
    <source>
        <dbReference type="Proteomes" id="UP000091857"/>
    </source>
</evidence>
<reference evidence="2" key="1">
    <citation type="journal article" date="2016" name="Nat. Biotechnol.">
        <title>Sequencing wild and cultivated cassava and related species reveals extensive interspecific hybridization and genetic diversity.</title>
        <authorList>
            <person name="Bredeson J.V."/>
            <person name="Lyons J.B."/>
            <person name="Prochnik S.E."/>
            <person name="Wu G.A."/>
            <person name="Ha C.M."/>
            <person name="Edsinger-Gonzales E."/>
            <person name="Grimwood J."/>
            <person name="Schmutz J."/>
            <person name="Rabbi I.Y."/>
            <person name="Egesi C."/>
            <person name="Nauluvula P."/>
            <person name="Lebot V."/>
            <person name="Ndunguru J."/>
            <person name="Mkamilo G."/>
            <person name="Bart R.S."/>
            <person name="Setter T.L."/>
            <person name="Gleadow R.M."/>
            <person name="Kulakow P."/>
            <person name="Ferguson M.E."/>
            <person name="Rounsley S."/>
            <person name="Rokhsar D.S."/>
        </authorList>
    </citation>
    <scope>NUCLEOTIDE SEQUENCE [LARGE SCALE GENOMIC DNA]</scope>
    <source>
        <strain evidence="2">cv. AM560-2</strain>
    </source>
</reference>
<protein>
    <submittedName>
        <fullName evidence="1">Uncharacterized protein</fullName>
    </submittedName>
</protein>
<name>A0ACB7H5K3_MANES</name>
<accession>A0ACB7H5K3</accession>
<dbReference type="EMBL" id="CM004395">
    <property type="protein sequence ID" value="KAG8647755.1"/>
    <property type="molecule type" value="Genomic_DNA"/>
</dbReference>
<gene>
    <name evidence="1" type="ORF">MANES_09G105625v8</name>
</gene>
<evidence type="ECO:0000313" key="1">
    <source>
        <dbReference type="EMBL" id="KAG8647755.1"/>
    </source>
</evidence>
<dbReference type="Proteomes" id="UP000091857">
    <property type="component" value="Chromosome 9"/>
</dbReference>